<keyword evidence="1" id="KW-0812">Transmembrane</keyword>
<dbReference type="Proteomes" id="UP000265801">
    <property type="component" value="Unassembled WGS sequence"/>
</dbReference>
<dbReference type="RefSeq" id="WP_119545702.1">
    <property type="nucleotide sequence ID" value="NZ_QXIR01000004.1"/>
</dbReference>
<gene>
    <name evidence="2" type="ORF">D3H55_04390</name>
</gene>
<feature type="transmembrane region" description="Helical" evidence="1">
    <location>
        <begin position="31"/>
        <end position="50"/>
    </location>
</feature>
<feature type="transmembrane region" description="Helical" evidence="1">
    <location>
        <begin position="136"/>
        <end position="152"/>
    </location>
</feature>
<feature type="transmembrane region" description="Helical" evidence="1">
    <location>
        <begin position="70"/>
        <end position="89"/>
    </location>
</feature>
<dbReference type="Pfam" id="PF13536">
    <property type="entry name" value="EmrE"/>
    <property type="match status" value="1"/>
</dbReference>
<reference evidence="2 3" key="1">
    <citation type="submission" date="2018-09" db="EMBL/GenBank/DDBJ databases">
        <title>Bacillus saliacetes sp. nov., isolated from Thai shrimp paste (Ka-pi).</title>
        <authorList>
            <person name="Daroonpunt R."/>
            <person name="Tanasupawat S."/>
            <person name="Yiamsombut S."/>
        </authorList>
    </citation>
    <scope>NUCLEOTIDE SEQUENCE [LARGE SCALE GENOMIC DNA]</scope>
    <source>
        <strain evidence="2 3">SKP7-4</strain>
    </source>
</reference>
<feature type="transmembrane region" description="Helical" evidence="1">
    <location>
        <begin position="95"/>
        <end position="116"/>
    </location>
</feature>
<feature type="transmembrane region" description="Helical" evidence="1">
    <location>
        <begin position="261"/>
        <end position="283"/>
    </location>
</feature>
<sequence>MREILLGILASMFFAVTFILNRSMELSGGSWLWSSSLRFLFMVPFLLLIVFFRKNLRLLFSEMSKKPLQWLGWSFVGFVLFYAPLTYAAAYGPGWLVAGTWQLTIVAGVLLGPLFYERRQTASGPVMVRQRIPFKALLISLLIMSGVIMIQWQQSQGISIKMLMAGILPVLLAAVAYPLGNRKMMELCGGRLDTFQRILGMTLATMPFWLIIGAFGWVKAGTPDSAQVLQTFIVAICSGLIATTLFFIATDKVRESQAKLAAVEAAQSTQVLFVIIGEVLLLSSPFPNSLAMLGLFIIVLGMLLHSYYSRKIEMKEEAKILVPGKDKVVKM</sequence>
<evidence type="ECO:0000313" key="2">
    <source>
        <dbReference type="EMBL" id="RIW37284.1"/>
    </source>
</evidence>
<dbReference type="OrthoDB" id="3457556at2"/>
<keyword evidence="3" id="KW-1185">Reference proteome</keyword>
<evidence type="ECO:0000256" key="1">
    <source>
        <dbReference type="SAM" id="Phobius"/>
    </source>
</evidence>
<feature type="transmembrane region" description="Helical" evidence="1">
    <location>
        <begin position="289"/>
        <end position="308"/>
    </location>
</feature>
<dbReference type="AlphaFoldDB" id="A0A3A1R423"/>
<protein>
    <submittedName>
        <fullName evidence="2">Multidrug resistance efflux transporter family protein</fullName>
    </submittedName>
</protein>
<keyword evidence="1" id="KW-0472">Membrane</keyword>
<evidence type="ECO:0000313" key="3">
    <source>
        <dbReference type="Proteomes" id="UP000265801"/>
    </source>
</evidence>
<feature type="transmembrane region" description="Helical" evidence="1">
    <location>
        <begin position="158"/>
        <end position="177"/>
    </location>
</feature>
<dbReference type="EMBL" id="QXIR01000004">
    <property type="protein sequence ID" value="RIW37284.1"/>
    <property type="molecule type" value="Genomic_DNA"/>
</dbReference>
<proteinExistence type="predicted"/>
<feature type="transmembrane region" description="Helical" evidence="1">
    <location>
        <begin position="229"/>
        <end position="249"/>
    </location>
</feature>
<feature type="transmembrane region" description="Helical" evidence="1">
    <location>
        <begin position="198"/>
        <end position="217"/>
    </location>
</feature>
<comment type="caution">
    <text evidence="2">The sequence shown here is derived from an EMBL/GenBank/DDBJ whole genome shotgun (WGS) entry which is preliminary data.</text>
</comment>
<dbReference type="InterPro" id="IPR032713">
    <property type="entry name" value="EmrE"/>
</dbReference>
<name>A0A3A1R423_9BACI</name>
<keyword evidence="1" id="KW-1133">Transmembrane helix</keyword>
<organism evidence="2 3">
    <name type="scientific">Bacillus salacetis</name>
    <dbReference type="NCBI Taxonomy" id="2315464"/>
    <lineage>
        <taxon>Bacteria</taxon>
        <taxon>Bacillati</taxon>
        <taxon>Bacillota</taxon>
        <taxon>Bacilli</taxon>
        <taxon>Bacillales</taxon>
        <taxon>Bacillaceae</taxon>
        <taxon>Bacillus</taxon>
    </lineage>
</organism>
<accession>A0A3A1R423</accession>